<dbReference type="Pfam" id="PF00578">
    <property type="entry name" value="AhpC-TSA"/>
    <property type="match status" value="1"/>
</dbReference>
<dbReference type="GO" id="GO:0008379">
    <property type="term" value="F:thioredoxin peroxidase activity"/>
    <property type="evidence" value="ECO:0007669"/>
    <property type="project" value="TreeGrafter"/>
</dbReference>
<keyword evidence="5" id="KW-0560">Oxidoreductase</keyword>
<evidence type="ECO:0000256" key="1">
    <source>
        <dbReference type="ARBA" id="ARBA00003330"/>
    </source>
</evidence>
<evidence type="ECO:0000313" key="14">
    <source>
        <dbReference type="EMBL" id="QIE58726.1"/>
    </source>
</evidence>
<dbReference type="GO" id="GO:0034599">
    <property type="term" value="P:cellular response to oxidative stress"/>
    <property type="evidence" value="ECO:0007669"/>
    <property type="project" value="TreeGrafter"/>
</dbReference>
<evidence type="ECO:0000259" key="13">
    <source>
        <dbReference type="PROSITE" id="PS51352"/>
    </source>
</evidence>
<dbReference type="EMBL" id="CP049057">
    <property type="protein sequence ID" value="QIE58726.1"/>
    <property type="molecule type" value="Genomic_DNA"/>
</dbReference>
<dbReference type="GO" id="GO:0045454">
    <property type="term" value="P:cell redox homeostasis"/>
    <property type="evidence" value="ECO:0007669"/>
    <property type="project" value="TreeGrafter"/>
</dbReference>
<dbReference type="Gene3D" id="3.40.30.10">
    <property type="entry name" value="Glutaredoxin"/>
    <property type="match status" value="1"/>
</dbReference>
<evidence type="ECO:0000256" key="8">
    <source>
        <dbReference type="ARBA" id="ARBA00032824"/>
    </source>
</evidence>
<dbReference type="PROSITE" id="PS51352">
    <property type="entry name" value="THIOREDOXIN_2"/>
    <property type="match status" value="1"/>
</dbReference>
<dbReference type="InterPro" id="IPR036249">
    <property type="entry name" value="Thioredoxin-like_sf"/>
</dbReference>
<dbReference type="InterPro" id="IPR050924">
    <property type="entry name" value="Peroxiredoxin_BCP/PrxQ"/>
</dbReference>
<evidence type="ECO:0000256" key="5">
    <source>
        <dbReference type="ARBA" id="ARBA00023002"/>
    </source>
</evidence>
<proteinExistence type="inferred from homology"/>
<comment type="function">
    <text evidence="1">Thiol-specific peroxidase that catalyzes the reduction of hydrogen peroxide and organic hydroperoxides to water and alcohols, respectively. Plays a role in cell protection against oxidative stress by detoxifying peroxides and as sensor of hydrogen peroxide-mediated signaling events.</text>
</comment>
<evidence type="ECO:0000256" key="11">
    <source>
        <dbReference type="ARBA" id="ARBA00049091"/>
    </source>
</evidence>
<evidence type="ECO:0000256" key="4">
    <source>
        <dbReference type="ARBA" id="ARBA00022862"/>
    </source>
</evidence>
<dbReference type="SUPFAM" id="SSF52833">
    <property type="entry name" value="Thioredoxin-like"/>
    <property type="match status" value="1"/>
</dbReference>
<dbReference type="RefSeq" id="WP_164678756.1">
    <property type="nucleotide sequence ID" value="NZ_CP049057.1"/>
</dbReference>
<dbReference type="AlphaFoldDB" id="A0A6G6GJF9"/>
<keyword evidence="3" id="KW-0575">Peroxidase</keyword>
<keyword evidence="6" id="KW-1015">Disulfide bond</keyword>
<dbReference type="Proteomes" id="UP000505306">
    <property type="component" value="Chromosome"/>
</dbReference>
<keyword evidence="7" id="KW-0676">Redox-active center</keyword>
<comment type="catalytic activity">
    <reaction evidence="11">
        <text>a hydroperoxide + [thioredoxin]-dithiol = an alcohol + [thioredoxin]-disulfide + H2O</text>
        <dbReference type="Rhea" id="RHEA:62620"/>
        <dbReference type="Rhea" id="RHEA-COMP:10698"/>
        <dbReference type="Rhea" id="RHEA-COMP:10700"/>
        <dbReference type="ChEBI" id="CHEBI:15377"/>
        <dbReference type="ChEBI" id="CHEBI:29950"/>
        <dbReference type="ChEBI" id="CHEBI:30879"/>
        <dbReference type="ChEBI" id="CHEBI:35924"/>
        <dbReference type="ChEBI" id="CHEBI:50058"/>
        <dbReference type="EC" id="1.11.1.24"/>
    </reaction>
</comment>
<accession>A0A6G6GJF9</accession>
<evidence type="ECO:0000256" key="9">
    <source>
        <dbReference type="ARBA" id="ARBA00038489"/>
    </source>
</evidence>
<evidence type="ECO:0000256" key="2">
    <source>
        <dbReference type="ARBA" id="ARBA00013017"/>
    </source>
</evidence>
<dbReference type="GO" id="GO:0005737">
    <property type="term" value="C:cytoplasm"/>
    <property type="evidence" value="ECO:0007669"/>
    <property type="project" value="TreeGrafter"/>
</dbReference>
<gene>
    <name evidence="14" type="ORF">G5B37_03855</name>
</gene>
<dbReference type="KEGG" id="mgel:G5B37_03855"/>
<feature type="domain" description="Thioredoxin" evidence="13">
    <location>
        <begin position="43"/>
        <end position="216"/>
    </location>
</feature>
<evidence type="ECO:0000313" key="15">
    <source>
        <dbReference type="Proteomes" id="UP000505306"/>
    </source>
</evidence>
<dbReference type="PANTHER" id="PTHR42801">
    <property type="entry name" value="THIOREDOXIN-DEPENDENT PEROXIDE REDUCTASE"/>
    <property type="match status" value="1"/>
</dbReference>
<protein>
    <recommendedName>
        <fullName evidence="2">thioredoxin-dependent peroxiredoxin</fullName>
        <ecNumber evidence="2">1.11.1.24</ecNumber>
    </recommendedName>
    <alternativeName>
        <fullName evidence="8">Thioredoxin peroxidase</fullName>
    </alternativeName>
    <alternativeName>
        <fullName evidence="10">Thioredoxin-dependent peroxiredoxin Bcp</fullName>
    </alternativeName>
</protein>
<evidence type="ECO:0000256" key="6">
    <source>
        <dbReference type="ARBA" id="ARBA00023157"/>
    </source>
</evidence>
<keyword evidence="4" id="KW-0049">Antioxidant</keyword>
<dbReference type="InterPro" id="IPR013766">
    <property type="entry name" value="Thioredoxin_domain"/>
</dbReference>
<dbReference type="PANTHER" id="PTHR42801:SF7">
    <property type="entry name" value="SLL1159 PROTEIN"/>
    <property type="match status" value="1"/>
</dbReference>
<feature type="coiled-coil region" evidence="12">
    <location>
        <begin position="86"/>
        <end position="113"/>
    </location>
</feature>
<keyword evidence="15" id="KW-1185">Reference proteome</keyword>
<dbReference type="EC" id="1.11.1.24" evidence="2"/>
<sequence>MTLQEQLKQMRNATMERMPQSIIKVFTDSIDDIRKNKLKENALQVGDYVPNMNLQDNSGDSSLLSDLIEQKFLILNFYRGGWCPYCNMELREYERLREAFNELNADIVGISAEISKLANATTNKNALSFPVLTDVDAQLMKAIGIVFKLDEASKKEFENLGMDFTKIHGNNNFELPVPAVYIINKKMEVVFVHFEEDYMTRIEPTELLHILKNNLQTEKI</sequence>
<evidence type="ECO:0000256" key="7">
    <source>
        <dbReference type="ARBA" id="ARBA00023284"/>
    </source>
</evidence>
<evidence type="ECO:0000256" key="3">
    <source>
        <dbReference type="ARBA" id="ARBA00022559"/>
    </source>
</evidence>
<dbReference type="CDD" id="cd02970">
    <property type="entry name" value="PRX_like2"/>
    <property type="match status" value="1"/>
</dbReference>
<reference evidence="14 15" key="1">
    <citation type="submission" date="2020-02" db="EMBL/GenBank/DDBJ databases">
        <title>Complete genome sequence of Flavobacteriaceae bacterium.</title>
        <authorList>
            <person name="Kim S.-J."/>
            <person name="Kim Y.-S."/>
            <person name="Kim K.-H."/>
        </authorList>
    </citation>
    <scope>NUCLEOTIDE SEQUENCE [LARGE SCALE GENOMIC DNA]</scope>
    <source>
        <strain evidence="14 15">RR4-40</strain>
    </source>
</reference>
<keyword evidence="12" id="KW-0175">Coiled coil</keyword>
<comment type="similarity">
    <text evidence="9">Belongs to the peroxiredoxin family. BCP/PrxQ subfamily.</text>
</comment>
<evidence type="ECO:0000256" key="10">
    <source>
        <dbReference type="ARBA" id="ARBA00042639"/>
    </source>
</evidence>
<organism evidence="14 15">
    <name type="scientific">Rasiella rasia</name>
    <dbReference type="NCBI Taxonomy" id="2744027"/>
    <lineage>
        <taxon>Bacteria</taxon>
        <taxon>Pseudomonadati</taxon>
        <taxon>Bacteroidota</taxon>
        <taxon>Flavobacteriia</taxon>
        <taxon>Flavobacteriales</taxon>
        <taxon>Flavobacteriaceae</taxon>
        <taxon>Rasiella</taxon>
    </lineage>
</organism>
<dbReference type="InterPro" id="IPR000866">
    <property type="entry name" value="AhpC/TSA"/>
</dbReference>
<evidence type="ECO:0000256" key="12">
    <source>
        <dbReference type="SAM" id="Coils"/>
    </source>
</evidence>
<name>A0A6G6GJF9_9FLAO</name>